<accession>A0AAW1T3D4</accession>
<feature type="transmembrane region" description="Helical" evidence="2">
    <location>
        <begin position="20"/>
        <end position="40"/>
    </location>
</feature>
<proteinExistence type="predicted"/>
<feature type="region of interest" description="Disordered" evidence="1">
    <location>
        <begin position="160"/>
        <end position="182"/>
    </location>
</feature>
<gene>
    <name evidence="3" type="ORF">WJX84_000090</name>
</gene>
<keyword evidence="2" id="KW-0812">Transmembrane</keyword>
<protein>
    <submittedName>
        <fullName evidence="3">Uncharacterized protein</fullName>
    </submittedName>
</protein>
<keyword evidence="2" id="KW-1133">Transmembrane helix</keyword>
<dbReference type="Proteomes" id="UP001485043">
    <property type="component" value="Unassembled WGS sequence"/>
</dbReference>
<organism evidence="3 4">
    <name type="scientific">Apatococcus fuscideae</name>
    <dbReference type="NCBI Taxonomy" id="2026836"/>
    <lineage>
        <taxon>Eukaryota</taxon>
        <taxon>Viridiplantae</taxon>
        <taxon>Chlorophyta</taxon>
        <taxon>core chlorophytes</taxon>
        <taxon>Trebouxiophyceae</taxon>
        <taxon>Chlorellales</taxon>
        <taxon>Chlorellaceae</taxon>
        <taxon>Apatococcus</taxon>
    </lineage>
</organism>
<reference evidence="3 4" key="1">
    <citation type="journal article" date="2024" name="Nat. Commun.">
        <title>Phylogenomics reveals the evolutionary origins of lichenization in chlorophyte algae.</title>
        <authorList>
            <person name="Puginier C."/>
            <person name="Libourel C."/>
            <person name="Otte J."/>
            <person name="Skaloud P."/>
            <person name="Haon M."/>
            <person name="Grisel S."/>
            <person name="Petersen M."/>
            <person name="Berrin J.G."/>
            <person name="Delaux P.M."/>
            <person name="Dal Grande F."/>
            <person name="Keller J."/>
        </authorList>
    </citation>
    <scope>NUCLEOTIDE SEQUENCE [LARGE SCALE GENOMIC DNA]</scope>
    <source>
        <strain evidence="3 4">SAG 2523</strain>
    </source>
</reference>
<evidence type="ECO:0000313" key="4">
    <source>
        <dbReference type="Proteomes" id="UP001485043"/>
    </source>
</evidence>
<evidence type="ECO:0000256" key="1">
    <source>
        <dbReference type="SAM" id="MobiDB-lite"/>
    </source>
</evidence>
<evidence type="ECO:0000313" key="3">
    <source>
        <dbReference type="EMBL" id="KAK9864237.1"/>
    </source>
</evidence>
<keyword evidence="2" id="KW-0472">Membrane</keyword>
<comment type="caution">
    <text evidence="3">The sequence shown here is derived from an EMBL/GenBank/DDBJ whole genome shotgun (WGS) entry which is preliminary data.</text>
</comment>
<keyword evidence="4" id="KW-1185">Reference proteome</keyword>
<name>A0AAW1T3D4_9CHLO</name>
<sequence length="182" mass="19571">MKDVSQDALSAQALPKLPGALLAGQGALLALTLAWVCGLISRWLFQRRLSCQFVPSASAAARLIRLELLFDKQAAAQAASDAQLMKLQTRSRTLSRDIQPTLRQLEQKLEQQAAVLVKLADRADRSQADTIELRGQLAALQGAVAKQFDLVLRALRTAEAVSKAASPAQRPASKKASESTEG</sequence>
<dbReference type="AlphaFoldDB" id="A0AAW1T3D4"/>
<dbReference type="EMBL" id="JALJOV010000376">
    <property type="protein sequence ID" value="KAK9864237.1"/>
    <property type="molecule type" value="Genomic_DNA"/>
</dbReference>
<evidence type="ECO:0000256" key="2">
    <source>
        <dbReference type="SAM" id="Phobius"/>
    </source>
</evidence>